<protein>
    <submittedName>
        <fullName evidence="1">Uncharacterized protein</fullName>
    </submittedName>
</protein>
<evidence type="ECO:0000313" key="1">
    <source>
        <dbReference type="EMBL" id="GAG73411.1"/>
    </source>
</evidence>
<proteinExistence type="predicted"/>
<organism evidence="1">
    <name type="scientific">marine sediment metagenome</name>
    <dbReference type="NCBI Taxonomy" id="412755"/>
    <lineage>
        <taxon>unclassified sequences</taxon>
        <taxon>metagenomes</taxon>
        <taxon>ecological metagenomes</taxon>
    </lineage>
</organism>
<dbReference type="EMBL" id="BART01001816">
    <property type="protein sequence ID" value="GAG73411.1"/>
    <property type="molecule type" value="Genomic_DNA"/>
</dbReference>
<gene>
    <name evidence="1" type="ORF">S01H4_06038</name>
</gene>
<name>X1BMS0_9ZZZZ</name>
<sequence>MVKKKPLTCPVCKKKFSYTAKSNPFARQSKHMWKSHKSYMLRKQKAGKRKAKSRVSQLDKELQWTDDMIINSLQKAGIPLSMPMQNQAPYLNPYNPTQHQSITGLVISAFKAGQLAYGAYKAVKGVSSAVKKAKKK</sequence>
<reference evidence="1" key="1">
    <citation type="journal article" date="2014" name="Front. Microbiol.">
        <title>High frequency of phylogenetically diverse reductive dehalogenase-homologous genes in deep subseafloor sedimentary metagenomes.</title>
        <authorList>
            <person name="Kawai M."/>
            <person name="Futagami T."/>
            <person name="Toyoda A."/>
            <person name="Takaki Y."/>
            <person name="Nishi S."/>
            <person name="Hori S."/>
            <person name="Arai W."/>
            <person name="Tsubouchi T."/>
            <person name="Morono Y."/>
            <person name="Uchiyama I."/>
            <person name="Ito T."/>
            <person name="Fujiyama A."/>
            <person name="Inagaki F."/>
            <person name="Takami H."/>
        </authorList>
    </citation>
    <scope>NUCLEOTIDE SEQUENCE</scope>
    <source>
        <strain evidence="1">Expedition CK06-06</strain>
    </source>
</reference>
<comment type="caution">
    <text evidence="1">The sequence shown here is derived from an EMBL/GenBank/DDBJ whole genome shotgun (WGS) entry which is preliminary data.</text>
</comment>
<accession>X1BMS0</accession>
<dbReference type="AlphaFoldDB" id="X1BMS0"/>